<dbReference type="Pfam" id="PF01326">
    <property type="entry name" value="PPDK_N"/>
    <property type="match status" value="1"/>
</dbReference>
<dbReference type="GO" id="GO:0016301">
    <property type="term" value="F:kinase activity"/>
    <property type="evidence" value="ECO:0007669"/>
    <property type="project" value="UniProtKB-KW"/>
</dbReference>
<feature type="domain" description="Pyruvate phosphate dikinase AMP/ATP-binding" evidence="1">
    <location>
        <begin position="442"/>
        <end position="814"/>
    </location>
</feature>
<keyword evidence="2" id="KW-0670">Pyruvate</keyword>
<sequence>MMDLDKITISNVYKRRKNDRDIFQELMPTKVKEVLLFATLYDSYSIVREGQFSDKIRGEYLQLNLYAAPRFTSVNSREDALLSLKHMDFDIIIIMAGVDKDIPVKIAKDIHELRPHTPLLLLVNNNADLRYFQMEGQKLNFVDRIFVWNGNSNVFLAMIKYVEDKKNIARDTQNGNVRVILLVEDSIQYYSRYLPILYTTVMTQTQVLVQDEASDDLHKILKMRARPKVILVSTYEEAVRIINAYRDYMLCVISDVKFERNGIPDGDAGVDLLKYTQQTMQFPIPVVLQSHDIANAQRASEINAEFIDKNSESLALDILHFLYRRLGFGNFVFKDSSGIPVMEAENLYEFQEMFKVIPDSVLEYHAMRNSFSTWLMARGEISMAQRLRPYQTEDFKSTEELRQFCLNTFKSEKLKKLRGTIVNFNPSLEKSNRYIIRLAKGSLGGKGRGLAFLSHFIENIDFSKIISGLNIRIPTTAVIGALEFDKFLELNNLYEEVYSNNDFELIKNIFLESQFDEDLLDRLNQFIQYVDKPLAVRSSGLFEDSLLQPFSGVYATYMLPNNHPDISVRIEQLITAIKLVYASIFTESARSYFDAVNYKIEEEKMAVIIQEVVGHEYNNKYYPNVSGVAQSYNYYPISYMEPEDGFSVAAVGLGVYVVGGENAYRFSPRYPNVNSTDIKDQLRDSQKVFYAIDMSLGKVDLAGGGEDASIKKYRIREAEKDGTLEHCASTYDMENDSLIPGVAVKGPRVIDFANILKYNYLPLADTLQVLLKLFKEAMGSPVEIEYAIDLEPGDNNLPTFYLLQMKPLIRREDQVDINIDAVGR</sequence>
<dbReference type="InterPro" id="IPR002192">
    <property type="entry name" value="PPDK_AMP/ATP-bd"/>
</dbReference>
<reference evidence="2" key="1">
    <citation type="submission" date="2018-06" db="EMBL/GenBank/DDBJ databases">
        <authorList>
            <person name="Zhirakovskaya E."/>
        </authorList>
    </citation>
    <scope>NUCLEOTIDE SEQUENCE</scope>
</reference>
<keyword evidence="2" id="KW-0808">Transferase</keyword>
<dbReference type="Gene3D" id="3.30.1490.20">
    <property type="entry name" value="ATP-grasp fold, A domain"/>
    <property type="match status" value="1"/>
</dbReference>
<keyword evidence="2" id="KW-0418">Kinase</keyword>
<name>A0A3B0UHG9_9ZZZZ</name>
<proteinExistence type="predicted"/>
<dbReference type="EMBL" id="UOEP01000203">
    <property type="protein sequence ID" value="VAW23949.1"/>
    <property type="molecule type" value="Genomic_DNA"/>
</dbReference>
<dbReference type="SUPFAM" id="SSF56059">
    <property type="entry name" value="Glutathione synthetase ATP-binding domain-like"/>
    <property type="match status" value="1"/>
</dbReference>
<gene>
    <name evidence="2" type="ORF">MNBD_BACTEROID01-80</name>
</gene>
<feature type="non-terminal residue" evidence="2">
    <location>
        <position position="824"/>
    </location>
</feature>
<organism evidence="2">
    <name type="scientific">hydrothermal vent metagenome</name>
    <dbReference type="NCBI Taxonomy" id="652676"/>
    <lineage>
        <taxon>unclassified sequences</taxon>
        <taxon>metagenomes</taxon>
        <taxon>ecological metagenomes</taxon>
    </lineage>
</organism>
<dbReference type="GO" id="GO:0005524">
    <property type="term" value="F:ATP binding"/>
    <property type="evidence" value="ECO:0007669"/>
    <property type="project" value="InterPro"/>
</dbReference>
<accession>A0A3B0UHG9</accession>
<dbReference type="InterPro" id="IPR013815">
    <property type="entry name" value="ATP_grasp_subdomain_1"/>
</dbReference>
<evidence type="ECO:0000259" key="1">
    <source>
        <dbReference type="Pfam" id="PF01326"/>
    </source>
</evidence>
<protein>
    <submittedName>
        <fullName evidence="2">Phosphoenolpyruvate synthase / Pyruvate phosphate dikinase</fullName>
    </submittedName>
</protein>
<evidence type="ECO:0000313" key="2">
    <source>
        <dbReference type="EMBL" id="VAW23949.1"/>
    </source>
</evidence>
<dbReference type="AlphaFoldDB" id="A0A3B0UHG9"/>